<organism evidence="2">
    <name type="scientific">Zea mays</name>
    <name type="common">Maize</name>
    <dbReference type="NCBI Taxonomy" id="4577"/>
    <lineage>
        <taxon>Eukaryota</taxon>
        <taxon>Viridiplantae</taxon>
        <taxon>Streptophyta</taxon>
        <taxon>Embryophyta</taxon>
        <taxon>Tracheophyta</taxon>
        <taxon>Spermatophyta</taxon>
        <taxon>Magnoliopsida</taxon>
        <taxon>Liliopsida</taxon>
        <taxon>Poales</taxon>
        <taxon>Poaceae</taxon>
        <taxon>PACMAD clade</taxon>
        <taxon>Panicoideae</taxon>
        <taxon>Andropogonodae</taxon>
        <taxon>Andropogoneae</taxon>
        <taxon>Tripsacinae</taxon>
        <taxon>Zea</taxon>
    </lineage>
</organism>
<dbReference type="HOGENOM" id="CLU_1075040_0_0_1"/>
<dbReference type="GO" id="GO:0004523">
    <property type="term" value="F:RNA-DNA hybrid ribonuclease activity"/>
    <property type="evidence" value="ECO:0007669"/>
    <property type="project" value="InterPro"/>
</dbReference>
<name>K7U749_MAIZE</name>
<feature type="domain" description="RNase H type-1" evidence="1">
    <location>
        <begin position="132"/>
        <end position="205"/>
    </location>
</feature>
<proteinExistence type="predicted"/>
<dbReference type="AlphaFoldDB" id="K7U749"/>
<dbReference type="InParanoid" id="K7U749"/>
<evidence type="ECO:0000259" key="1">
    <source>
        <dbReference type="Pfam" id="PF13456"/>
    </source>
</evidence>
<dbReference type="GO" id="GO:0003676">
    <property type="term" value="F:nucleic acid binding"/>
    <property type="evidence" value="ECO:0007669"/>
    <property type="project" value="InterPro"/>
</dbReference>
<dbReference type="EMBL" id="CM000780">
    <property type="protein sequence ID" value="AQK57477.1"/>
    <property type="molecule type" value="Genomic_DNA"/>
</dbReference>
<protein>
    <recommendedName>
        <fullName evidence="1">RNase H type-1 domain-containing protein</fullName>
    </recommendedName>
</protein>
<dbReference type="PaxDb" id="4577-AC185217.3_FGP004"/>
<accession>K7U749</accession>
<dbReference type="InterPro" id="IPR002156">
    <property type="entry name" value="RNaseH_domain"/>
</dbReference>
<reference evidence="2" key="1">
    <citation type="submission" date="2015-12" db="EMBL/GenBank/DDBJ databases">
        <title>Update maize B73 reference genome by single molecule sequencing technologies.</title>
        <authorList>
            <consortium name="Maize Genome Sequencing Project"/>
            <person name="Ware D."/>
        </authorList>
    </citation>
    <scope>NUCLEOTIDE SEQUENCE</scope>
    <source>
        <tissue evidence="2">Seedling</tissue>
    </source>
</reference>
<dbReference type="Pfam" id="PF13456">
    <property type="entry name" value="RVT_3"/>
    <property type="match status" value="1"/>
</dbReference>
<gene>
    <name evidence="2" type="ORF">ZEAMMB73_Zm00001d052600</name>
</gene>
<sequence length="259" mass="28609">MSSTLGTNGRPQGDLRKLERLWNSLWNEFRRENRVDSWCNQKMQGVAQNVPYPLPQATHIIEMETEENGQQNIGESGVTVVSRGPLVTWAKDLLADDRFTDFVKTMVICGAWSLWSRRNARRFGHDRWNPNATTGKGAGSIVMRNSQGEVLAAATQLYEHTSDALISKALVAHDGVMLAQLLSMKKVILEVDNSVMVALLLSDEGRRCAASRIVISFSTNNKELMSAAERSRACADERQRNHERAGADDAGLPVSGGAK</sequence>
<evidence type="ECO:0000313" key="2">
    <source>
        <dbReference type="EMBL" id="AQK57477.1"/>
    </source>
</evidence>